<keyword evidence="2" id="KW-1185">Reference proteome</keyword>
<name>M0I9E9_9EURY</name>
<dbReference type="PATRIC" id="fig|662480.6.peg.2081"/>
<organism evidence="1 2">
    <name type="scientific">Haloferax sulfurifontis ATCC BAA-897</name>
    <dbReference type="NCBI Taxonomy" id="662480"/>
    <lineage>
        <taxon>Archaea</taxon>
        <taxon>Methanobacteriati</taxon>
        <taxon>Methanobacteriota</taxon>
        <taxon>Stenosarchaea group</taxon>
        <taxon>Halobacteria</taxon>
        <taxon>Halobacteriales</taxon>
        <taxon>Haloferacaceae</taxon>
        <taxon>Haloferax</taxon>
    </lineage>
</organism>
<dbReference type="EMBL" id="AOLM01000019">
    <property type="protein sequence ID" value="ELZ92647.1"/>
    <property type="molecule type" value="Genomic_DNA"/>
</dbReference>
<comment type="caution">
    <text evidence="1">The sequence shown here is derived from an EMBL/GenBank/DDBJ whole genome shotgun (WGS) entry which is preliminary data.</text>
</comment>
<dbReference type="RefSeq" id="WP_007275027.1">
    <property type="nucleotide sequence ID" value="NZ_AOLM01000019.1"/>
</dbReference>
<reference evidence="1 2" key="1">
    <citation type="journal article" date="2014" name="PLoS Genet.">
        <title>Phylogenetically driven sequencing of extremely halophilic archaea reveals strategies for static and dynamic osmo-response.</title>
        <authorList>
            <person name="Becker E.A."/>
            <person name="Seitzer P.M."/>
            <person name="Tritt A."/>
            <person name="Larsen D."/>
            <person name="Krusor M."/>
            <person name="Yao A.I."/>
            <person name="Wu D."/>
            <person name="Madern D."/>
            <person name="Eisen J.A."/>
            <person name="Darling A.E."/>
            <person name="Facciotti M.T."/>
        </authorList>
    </citation>
    <scope>NUCLEOTIDE SEQUENCE [LARGE SCALE GENOMIC DNA]</scope>
    <source>
        <strain evidence="1 2">ATCC BAA-897</strain>
    </source>
</reference>
<dbReference type="Proteomes" id="UP000011508">
    <property type="component" value="Unassembled WGS sequence"/>
</dbReference>
<dbReference type="OrthoDB" id="372762at2157"/>
<dbReference type="AlphaFoldDB" id="M0I9E9"/>
<evidence type="ECO:0000313" key="2">
    <source>
        <dbReference type="Proteomes" id="UP000011508"/>
    </source>
</evidence>
<proteinExistence type="predicted"/>
<evidence type="ECO:0000313" key="1">
    <source>
        <dbReference type="EMBL" id="ELZ92647.1"/>
    </source>
</evidence>
<accession>M0I9E9</accession>
<sequence>MTLGTSEPTGREYVRHHKDDLVKILRHGSNPEIRAYAYAILLRYGTERDIEEIRREFETVIGGER</sequence>
<protein>
    <submittedName>
        <fullName evidence="1">Uncharacterized protein</fullName>
    </submittedName>
</protein>
<gene>
    <name evidence="1" type="ORF">C441_10523</name>
</gene>